<dbReference type="Pfam" id="PF07277">
    <property type="entry name" value="SapC"/>
    <property type="match status" value="1"/>
</dbReference>
<accession>A0A7C9LBD7</accession>
<sequence length="288" mass="31495">MAMTETALPSQFVPVSKSRHGGRYWRRFTSYDFARGLRQVPIVSGEHEQIAANFPILFRPSGPKGAQWCAPMALLRSAPAGNSAFVAANGSWKAHYVPSILRVHPFGARPGRQPEGGPGEEIQMALLVDEASGLISDNPDDEPFFDADGEMGNGLAEVVEFFRQRTIAARKTQLASVALVRAGVMKQVDPDQPGMADLAEFQVIDRARFQALNDTVISQLFRSGALALAIAHFVSLSHVAFLHNVEKHIENLPPEATSAGVFKDERSERLSDFLDALAEAQDFDQSEH</sequence>
<protein>
    <recommendedName>
        <fullName evidence="3">SapC family protein</fullName>
    </recommendedName>
</protein>
<gene>
    <name evidence="1" type="ORF">FH759_10460</name>
</gene>
<comment type="caution">
    <text evidence="1">The sequence shown here is derived from an EMBL/GenBank/DDBJ whole genome shotgun (WGS) entry which is preliminary data.</text>
</comment>
<organism evidence="1 2">
    <name type="scientific">Sediminimonas qiaohouensis</name>
    <dbReference type="NCBI Taxonomy" id="552061"/>
    <lineage>
        <taxon>Bacteria</taxon>
        <taxon>Pseudomonadati</taxon>
        <taxon>Pseudomonadota</taxon>
        <taxon>Alphaproteobacteria</taxon>
        <taxon>Rhodobacterales</taxon>
        <taxon>Roseobacteraceae</taxon>
        <taxon>Sediminimonas</taxon>
    </lineage>
</organism>
<dbReference type="AlphaFoldDB" id="A0A7C9LBD7"/>
<dbReference type="RefSeq" id="WP_337954647.1">
    <property type="nucleotide sequence ID" value="NZ_VENJ01000013.1"/>
</dbReference>
<evidence type="ECO:0000313" key="2">
    <source>
        <dbReference type="Proteomes" id="UP000483078"/>
    </source>
</evidence>
<proteinExistence type="predicted"/>
<reference evidence="1 2" key="1">
    <citation type="submission" date="2019-06" db="EMBL/GenBank/DDBJ databases">
        <title>Enrichment of Autotrophic Halophilic Microorganisms from Red Sea Brine Pool Using Microbial Electrosynthesis System.</title>
        <authorList>
            <person name="Alqahtani M.F."/>
            <person name="Bajracharya S."/>
            <person name="Katuri K.P."/>
            <person name="Ali M."/>
            <person name="Saikaly P.E."/>
        </authorList>
    </citation>
    <scope>NUCLEOTIDE SEQUENCE [LARGE SCALE GENOMIC DNA]</scope>
    <source>
        <strain evidence="1">MES6</strain>
    </source>
</reference>
<dbReference type="InterPro" id="IPR010836">
    <property type="entry name" value="SapC"/>
</dbReference>
<dbReference type="EMBL" id="VENJ01000013">
    <property type="protein sequence ID" value="MTJ05098.1"/>
    <property type="molecule type" value="Genomic_DNA"/>
</dbReference>
<evidence type="ECO:0008006" key="3">
    <source>
        <dbReference type="Google" id="ProtNLM"/>
    </source>
</evidence>
<dbReference type="Proteomes" id="UP000483078">
    <property type="component" value="Unassembled WGS sequence"/>
</dbReference>
<name>A0A7C9LBD7_9RHOB</name>
<evidence type="ECO:0000313" key="1">
    <source>
        <dbReference type="EMBL" id="MTJ05098.1"/>
    </source>
</evidence>